<dbReference type="GeneTree" id="ENSGT00940000169923"/>
<accession>A0A3B3C2B3</accession>
<feature type="domain" description="Integrase catalytic" evidence="9">
    <location>
        <begin position="342"/>
        <end position="514"/>
    </location>
</feature>
<dbReference type="Gene3D" id="3.30.420.10">
    <property type="entry name" value="Ribonuclease H-like superfamily/Ribonuclease H"/>
    <property type="match status" value="1"/>
</dbReference>
<dbReference type="GO" id="GO:0003964">
    <property type="term" value="F:RNA-directed DNA polymerase activity"/>
    <property type="evidence" value="ECO:0007669"/>
    <property type="project" value="UniProtKB-KW"/>
</dbReference>
<evidence type="ECO:0000256" key="4">
    <source>
        <dbReference type="ARBA" id="ARBA00022759"/>
    </source>
</evidence>
<dbReference type="PANTHER" id="PTHR37984:SF7">
    <property type="entry name" value="INTEGRASE CATALYTIC DOMAIN-CONTAINING PROTEIN"/>
    <property type="match status" value="1"/>
</dbReference>
<evidence type="ECO:0000313" key="11">
    <source>
        <dbReference type="Proteomes" id="UP000261560"/>
    </source>
</evidence>
<dbReference type="CDD" id="cd09274">
    <property type="entry name" value="RNase_HI_RT_Ty3"/>
    <property type="match status" value="1"/>
</dbReference>
<name>A0A3B3C2B3_ORYME</name>
<dbReference type="STRING" id="30732.ENSOMEP00000011202"/>
<dbReference type="Ensembl" id="ENSOMET00000032220.1">
    <property type="protein sequence ID" value="ENSOMEP00000011202.1"/>
    <property type="gene ID" value="ENSOMEG00000012503.1"/>
</dbReference>
<evidence type="ECO:0000256" key="2">
    <source>
        <dbReference type="ARBA" id="ARBA00022695"/>
    </source>
</evidence>
<keyword evidence="5" id="KW-0378">Hydrolase</keyword>
<dbReference type="FunFam" id="1.10.340.70:FF:000003">
    <property type="entry name" value="Protein CBG25708"/>
    <property type="match status" value="1"/>
</dbReference>
<dbReference type="Pfam" id="PF17917">
    <property type="entry name" value="RT_RNaseH"/>
    <property type="match status" value="1"/>
</dbReference>
<dbReference type="Pfam" id="PF00665">
    <property type="entry name" value="rve"/>
    <property type="match status" value="1"/>
</dbReference>
<evidence type="ECO:0000256" key="3">
    <source>
        <dbReference type="ARBA" id="ARBA00022722"/>
    </source>
</evidence>
<dbReference type="PANTHER" id="PTHR37984">
    <property type="entry name" value="PROTEIN CBG26694"/>
    <property type="match status" value="1"/>
</dbReference>
<dbReference type="GO" id="GO:0015074">
    <property type="term" value="P:DNA integration"/>
    <property type="evidence" value="ECO:0007669"/>
    <property type="project" value="InterPro"/>
</dbReference>
<dbReference type="GO" id="GO:0016787">
    <property type="term" value="F:hydrolase activity"/>
    <property type="evidence" value="ECO:0007669"/>
    <property type="project" value="UniProtKB-KW"/>
</dbReference>
<keyword evidence="6" id="KW-0695">RNA-directed DNA polymerase</keyword>
<dbReference type="InterPro" id="IPR043502">
    <property type="entry name" value="DNA/RNA_pol_sf"/>
</dbReference>
<keyword evidence="11" id="KW-1185">Reference proteome</keyword>
<evidence type="ECO:0000256" key="8">
    <source>
        <dbReference type="SAM" id="MobiDB-lite"/>
    </source>
</evidence>
<dbReference type="InterPro" id="IPR041588">
    <property type="entry name" value="Integrase_H2C2"/>
</dbReference>
<evidence type="ECO:0000313" key="10">
    <source>
        <dbReference type="Ensembl" id="ENSOMEP00000011202.1"/>
    </source>
</evidence>
<dbReference type="SUPFAM" id="SSF53098">
    <property type="entry name" value="Ribonuclease H-like"/>
    <property type="match status" value="1"/>
</dbReference>
<proteinExistence type="predicted"/>
<feature type="region of interest" description="Disordered" evidence="8">
    <location>
        <begin position="593"/>
        <end position="659"/>
    </location>
</feature>
<evidence type="ECO:0000256" key="1">
    <source>
        <dbReference type="ARBA" id="ARBA00022679"/>
    </source>
</evidence>
<keyword evidence="2" id="KW-0548">Nucleotidyltransferase</keyword>
<dbReference type="Pfam" id="PF17921">
    <property type="entry name" value="Integrase_H2C2"/>
    <property type="match status" value="1"/>
</dbReference>
<dbReference type="Gene3D" id="1.10.340.70">
    <property type="match status" value="1"/>
</dbReference>
<dbReference type="SUPFAM" id="SSF56672">
    <property type="entry name" value="DNA/RNA polymerases"/>
    <property type="match status" value="1"/>
</dbReference>
<keyword evidence="3" id="KW-0540">Nuclease</keyword>
<evidence type="ECO:0000256" key="5">
    <source>
        <dbReference type="ARBA" id="ARBA00022801"/>
    </source>
</evidence>
<reference evidence="10" key="1">
    <citation type="submission" date="2025-08" db="UniProtKB">
        <authorList>
            <consortium name="Ensembl"/>
        </authorList>
    </citation>
    <scope>IDENTIFICATION</scope>
</reference>
<dbReference type="AlphaFoldDB" id="A0A3B3C2B3"/>
<protein>
    <recommendedName>
        <fullName evidence="7">Gypsy retrotransposon integrase-like protein 1</fullName>
    </recommendedName>
</protein>
<dbReference type="InterPro" id="IPR036397">
    <property type="entry name" value="RNaseH_sf"/>
</dbReference>
<dbReference type="InterPro" id="IPR012337">
    <property type="entry name" value="RNaseH-like_sf"/>
</dbReference>
<dbReference type="InterPro" id="IPR050951">
    <property type="entry name" value="Retrovirus_Pol_polyprotein"/>
</dbReference>
<evidence type="ECO:0000259" key="9">
    <source>
        <dbReference type="PROSITE" id="PS50994"/>
    </source>
</evidence>
<dbReference type="FunFam" id="3.30.420.10:FF:000063">
    <property type="entry name" value="Retrovirus-related Pol polyprotein from transposon 297-like Protein"/>
    <property type="match status" value="1"/>
</dbReference>
<evidence type="ECO:0000256" key="7">
    <source>
        <dbReference type="ARBA" id="ARBA00039658"/>
    </source>
</evidence>
<dbReference type="PROSITE" id="PS50994">
    <property type="entry name" value="INTEGRASE"/>
    <property type="match status" value="1"/>
</dbReference>
<keyword evidence="1" id="KW-0808">Transferase</keyword>
<dbReference type="InterPro" id="IPR041373">
    <property type="entry name" value="RT_RNaseH"/>
</dbReference>
<dbReference type="GO" id="GO:0003676">
    <property type="term" value="F:nucleic acid binding"/>
    <property type="evidence" value="ECO:0007669"/>
    <property type="project" value="InterPro"/>
</dbReference>
<dbReference type="Proteomes" id="UP000261560">
    <property type="component" value="Unplaced"/>
</dbReference>
<reference evidence="10" key="2">
    <citation type="submission" date="2025-09" db="UniProtKB">
        <authorList>
            <consortium name="Ensembl"/>
        </authorList>
    </citation>
    <scope>IDENTIFICATION</scope>
</reference>
<dbReference type="PaxDb" id="30732-ENSOMEP00000011202"/>
<evidence type="ECO:0000256" key="6">
    <source>
        <dbReference type="ARBA" id="ARBA00022918"/>
    </source>
</evidence>
<sequence>MVSEESPGLFRRESDVFSPRAAHADKTDKTKAYVLLNIAGPDGIERERSFMYAAEVRNEAGAVIRPAESREDPECLKRKFREICNPQNNRTMERHRFHSRNQKQDTETRYAQIEKELLAVVFACMKFKDYIYGKATTVETDHQPLVTILKKPIHAAPARLQRMLLRLQCFNITLVYKKGKHMYLADTLSRAPHSKKPQSSIEDDAFDVMSVSYISTNRLEELRNHTKEDPELKALSTVIKHGWPDKERQLDPVLRPFFPYRDELTVENDIVVKGHRTVVPKSLRREYVKLVHTGHPGIEATKRRARNILFWPTMCKDIMEELLSCAVCNSTKKHQQKEPLLLHTVPELRWSTVAADIFEWHGKHYQVLVDSYSGWFEVDLMSDLKSSTAICKLKRHFAVHGIPHILHTDNGTQYTSQMFKDFAKHWDFTHATSSPEYPQSNGLAEKAVCSAKQLMEKSHRDGTDVFLNLLNIRNIPRDSTLGSPAQRLMSRQTRAAFPVNTSLLTPQPLHAQRVHAQLLHKRLTLKRHYDKSSRPLHPLPEGQTVRMQTTHGHDKLGVVKSICSEPRSYIIQSQGREYRRNRRHILPVPEQLHPTHLTGDSDSAAQLDPKVNCDKRTPQSHWEPPAEFTPTASPLKEPSGDHYVTRSGRVCKPNPRYMD</sequence>
<dbReference type="InterPro" id="IPR001584">
    <property type="entry name" value="Integrase_cat-core"/>
</dbReference>
<dbReference type="GO" id="GO:0004519">
    <property type="term" value="F:endonuclease activity"/>
    <property type="evidence" value="ECO:0007669"/>
    <property type="project" value="UniProtKB-KW"/>
</dbReference>
<dbReference type="OMA" id="ADYEIMS"/>
<organism evidence="10 11">
    <name type="scientific">Oryzias melastigma</name>
    <name type="common">Marine medaka</name>
    <dbReference type="NCBI Taxonomy" id="30732"/>
    <lineage>
        <taxon>Eukaryota</taxon>
        <taxon>Metazoa</taxon>
        <taxon>Chordata</taxon>
        <taxon>Craniata</taxon>
        <taxon>Vertebrata</taxon>
        <taxon>Euteleostomi</taxon>
        <taxon>Actinopterygii</taxon>
        <taxon>Neopterygii</taxon>
        <taxon>Teleostei</taxon>
        <taxon>Neoteleostei</taxon>
        <taxon>Acanthomorphata</taxon>
        <taxon>Ovalentaria</taxon>
        <taxon>Atherinomorphae</taxon>
        <taxon>Beloniformes</taxon>
        <taxon>Adrianichthyidae</taxon>
        <taxon>Oryziinae</taxon>
        <taxon>Oryzias</taxon>
    </lineage>
</organism>
<keyword evidence="4" id="KW-0255">Endonuclease</keyword>